<proteinExistence type="predicted"/>
<protein>
    <submittedName>
        <fullName evidence="2">Uncharacterized protein</fullName>
    </submittedName>
</protein>
<comment type="caution">
    <text evidence="2">The sequence shown here is derived from an EMBL/GenBank/DDBJ whole genome shotgun (WGS) entry which is preliminary data.</text>
</comment>
<accession>A0AA89BLM6</accession>
<dbReference type="EMBL" id="VSWD01000011">
    <property type="protein sequence ID" value="KAK3087132.1"/>
    <property type="molecule type" value="Genomic_DNA"/>
</dbReference>
<dbReference type="AlphaFoldDB" id="A0AA89BLM6"/>
<keyword evidence="3" id="KW-1185">Reference proteome</keyword>
<gene>
    <name evidence="2" type="ORF">FSP39_002128</name>
</gene>
<feature type="compositionally biased region" description="Polar residues" evidence="1">
    <location>
        <begin position="156"/>
        <end position="166"/>
    </location>
</feature>
<feature type="non-terminal residue" evidence="2">
    <location>
        <position position="1"/>
    </location>
</feature>
<sequence>GEPFSCHLCRSPYVINRWSKHAYKDRRSKHNPTPKTKLDPKTGKEVYVCNACCVTLERRRKKKKSRPAPTAEDKQRHLDQCEAFGREFVEVVGQSFAKNLFCPSYNTEPCNCLQKYCHANGDTEESLHRMREIYKLHVRAKELSKLKCYEGHRESTSSLPTQSMTVSHKGPDSVKSNLQGINNRSNVDIYTVHSQQDRSDVVNSLQVHDPLQFGVSGSSLSVLPDSVQCSEGQYSSVVTHTGRIAGHLILETLPNGKKRKRRQSIVIGLGNGQKRSKAFETFVFEKRAYLKETLNLCERAVQRILCYSNNFLHKRLKTENKLSRVNPDEEHSRQSKLITMDTISETQCCIDNCSLMALTHRRLLLEWRERAQQGQAEARRVVAEMLVPSAGLRCNCYCFITMVTGVSRSTITRVKGQMLESGGDREPPAHGMKKYRMAQQAGAKKDKDKGQYIYLLCKKYAIVHLNEQTFYKRVLTKHHKLF</sequence>
<name>A0AA89BLM6_PINIB</name>
<reference evidence="2" key="1">
    <citation type="submission" date="2019-08" db="EMBL/GenBank/DDBJ databases">
        <title>The improved chromosome-level genome for the pearl oyster Pinctada fucata martensii using PacBio sequencing and Hi-C.</title>
        <authorList>
            <person name="Zheng Z."/>
        </authorList>
    </citation>
    <scope>NUCLEOTIDE SEQUENCE</scope>
    <source>
        <strain evidence="2">ZZ-2019</strain>
        <tissue evidence="2">Adductor muscle</tissue>
    </source>
</reference>
<organism evidence="2 3">
    <name type="scientific">Pinctada imbricata</name>
    <name type="common">Atlantic pearl-oyster</name>
    <name type="synonym">Pinctada martensii</name>
    <dbReference type="NCBI Taxonomy" id="66713"/>
    <lineage>
        <taxon>Eukaryota</taxon>
        <taxon>Metazoa</taxon>
        <taxon>Spiralia</taxon>
        <taxon>Lophotrochozoa</taxon>
        <taxon>Mollusca</taxon>
        <taxon>Bivalvia</taxon>
        <taxon>Autobranchia</taxon>
        <taxon>Pteriomorphia</taxon>
        <taxon>Pterioida</taxon>
        <taxon>Pterioidea</taxon>
        <taxon>Pteriidae</taxon>
        <taxon>Pinctada</taxon>
    </lineage>
</organism>
<evidence type="ECO:0000256" key="1">
    <source>
        <dbReference type="SAM" id="MobiDB-lite"/>
    </source>
</evidence>
<evidence type="ECO:0000313" key="3">
    <source>
        <dbReference type="Proteomes" id="UP001186944"/>
    </source>
</evidence>
<evidence type="ECO:0000313" key="2">
    <source>
        <dbReference type="EMBL" id="KAK3087132.1"/>
    </source>
</evidence>
<dbReference type="Proteomes" id="UP001186944">
    <property type="component" value="Unassembled WGS sequence"/>
</dbReference>
<feature type="region of interest" description="Disordered" evidence="1">
    <location>
        <begin position="154"/>
        <end position="178"/>
    </location>
</feature>